<dbReference type="KEGG" id="dfg:B0537_09355"/>
<name>A0A1S6IXT9_9FIRM</name>
<evidence type="ECO:0000313" key="3">
    <source>
        <dbReference type="EMBL" id="AQS58225.1"/>
    </source>
</evidence>
<evidence type="ECO:0000313" key="7">
    <source>
        <dbReference type="EMBL" id="AQS59560.1"/>
    </source>
</evidence>
<accession>A0A1S6IXT9</accession>
<evidence type="ECO:0000259" key="1">
    <source>
        <dbReference type="Pfam" id="PF01609"/>
    </source>
</evidence>
<dbReference type="Pfam" id="PF05598">
    <property type="entry name" value="DUF772"/>
    <property type="match status" value="1"/>
</dbReference>
<dbReference type="GO" id="GO:0004803">
    <property type="term" value="F:transposase activity"/>
    <property type="evidence" value="ECO:0007669"/>
    <property type="project" value="InterPro"/>
</dbReference>
<dbReference type="KEGG" id="dfg:B0537_05005"/>
<dbReference type="KEGG" id="dfg:B0537_11525"/>
<dbReference type="STRING" id="1833852.B0537_03460"/>
<dbReference type="Proteomes" id="UP000189464">
    <property type="component" value="Chromosome"/>
</dbReference>
<dbReference type="PANTHER" id="PTHR33408:SF2">
    <property type="entry name" value="TRANSPOSASE DDE DOMAIN-CONTAINING PROTEIN"/>
    <property type="match status" value="1"/>
</dbReference>
<keyword evidence="11" id="KW-1185">Reference proteome</keyword>
<dbReference type="EMBL" id="CP019698">
    <property type="protein sequence ID" value="AQS60143.1"/>
    <property type="molecule type" value="Genomic_DNA"/>
</dbReference>
<feature type="domain" description="Transposase IS4-like" evidence="1">
    <location>
        <begin position="133"/>
        <end position="385"/>
    </location>
</feature>
<dbReference type="KEGG" id="dfg:B0537_14290"/>
<evidence type="ECO:0000259" key="2">
    <source>
        <dbReference type="Pfam" id="PF05598"/>
    </source>
</evidence>
<reference evidence="7" key="2">
    <citation type="submission" date="2017-02" db="EMBL/GenBank/DDBJ databases">
        <authorList>
            <person name="Peterson S.W."/>
        </authorList>
    </citation>
    <scope>NUCLEOTIDE SEQUENCE</scope>
    <source>
        <strain evidence="7">GSS09</strain>
    </source>
</reference>
<protein>
    <submittedName>
        <fullName evidence="7">DDE transposase</fullName>
    </submittedName>
</protein>
<evidence type="ECO:0000313" key="6">
    <source>
        <dbReference type="EMBL" id="AQS59272.1"/>
    </source>
</evidence>
<evidence type="ECO:0000313" key="10">
    <source>
        <dbReference type="EMBL" id="AQS60143.1"/>
    </source>
</evidence>
<dbReference type="InterPro" id="IPR008490">
    <property type="entry name" value="Transposase_InsH_N"/>
</dbReference>
<dbReference type="GO" id="GO:0003677">
    <property type="term" value="F:DNA binding"/>
    <property type="evidence" value="ECO:0007669"/>
    <property type="project" value="InterPro"/>
</dbReference>
<dbReference type="AlphaFoldDB" id="A0A1S6IXT9"/>
<evidence type="ECO:0000313" key="9">
    <source>
        <dbReference type="EMBL" id="AQS59654.1"/>
    </source>
</evidence>
<dbReference type="OrthoDB" id="5751230at2"/>
<organism evidence="7 11">
    <name type="scientific">Desulforamulus ferrireducens</name>
    <dbReference type="NCBI Taxonomy" id="1833852"/>
    <lineage>
        <taxon>Bacteria</taxon>
        <taxon>Bacillati</taxon>
        <taxon>Bacillota</taxon>
        <taxon>Clostridia</taxon>
        <taxon>Eubacteriales</taxon>
        <taxon>Peptococcaceae</taxon>
        <taxon>Desulforamulus</taxon>
    </lineage>
</organism>
<proteinExistence type="predicted"/>
<dbReference type="EMBL" id="CP019698">
    <property type="protein sequence ID" value="AQS59595.1"/>
    <property type="molecule type" value="Genomic_DNA"/>
</dbReference>
<dbReference type="EMBL" id="CP019698">
    <property type="protein sequence ID" value="AQS58225.1"/>
    <property type="molecule type" value="Genomic_DNA"/>
</dbReference>
<evidence type="ECO:0000313" key="5">
    <source>
        <dbReference type="EMBL" id="AQS58628.1"/>
    </source>
</evidence>
<dbReference type="KEGG" id="dfg:B0537_11005"/>
<sequence>MYILQQTLFSFEELMELELKERLHLFFSNLSLEPYTVKLRSRLPQGAKGFRRDAILRALLAAPLVGISTFTGLVDRLKSDIRFRYQCGFGVGSVPSIATFSRVFQKITTLNLAEELFLALVKECREKGVISGEVIAIDSTAINAYEQKQARHKSKNTGNGDWGAKKDSFGNTVTWFGYKLHLAVDTESELPIAFEVTPANVNDGDLGPVLIEKVSSSVPENEKPKFYVMDAGYDQLKNYEAAHKNSAQAIIPLNLRNEKEPPAGMTSNGTPVCSMGYEMVYWGADKNILKFRCPHILGKVDCPFGSAWCSASNYGLVKKVNIKEDLRRYSSPHRNTRKWEELYDQRTAVERVNSRLKVHLTANRLHVWGIKKVKTHLLLNMIVLLVGALACKQSLQKAA</sequence>
<dbReference type="EMBL" id="CP019698">
    <property type="protein sequence ID" value="AQS59272.1"/>
    <property type="molecule type" value="Genomic_DNA"/>
</dbReference>
<dbReference type="KEGG" id="dfg:B0537_05735"/>
<dbReference type="EMBL" id="CP019698">
    <property type="protein sequence ID" value="AQS58628.1"/>
    <property type="molecule type" value="Genomic_DNA"/>
</dbReference>
<reference evidence="7 11" key="1">
    <citation type="journal article" date="2016" name="Int. J. Syst. Evol. Microbiol.">
        <title>Desulfotomaculum ferrireducens sp. nov., a moderately thermophilic sulfate-reducing and dissimilatory Fe(III)-reducing bacterium isolated from compost.</title>
        <authorList>
            <person name="Yang G."/>
            <person name="Guo J."/>
            <person name="Zhuang L."/>
            <person name="Yuan Y."/>
            <person name="Zhou S."/>
        </authorList>
    </citation>
    <scope>NUCLEOTIDE SEQUENCE [LARGE SCALE GENOMIC DNA]</scope>
    <source>
        <strain evidence="7 11">GSS09</strain>
    </source>
</reference>
<dbReference type="EMBL" id="CP019698">
    <property type="protein sequence ID" value="AQS58499.1"/>
    <property type="molecule type" value="Genomic_DNA"/>
</dbReference>
<dbReference type="Pfam" id="PF01609">
    <property type="entry name" value="DDE_Tnp_1"/>
    <property type="match status" value="1"/>
</dbReference>
<dbReference type="EMBL" id="CP019698">
    <property type="protein sequence ID" value="AQS59560.1"/>
    <property type="molecule type" value="Genomic_DNA"/>
</dbReference>
<dbReference type="GO" id="GO:0006313">
    <property type="term" value="P:DNA transposition"/>
    <property type="evidence" value="ECO:0007669"/>
    <property type="project" value="InterPro"/>
</dbReference>
<dbReference type="KEGG" id="dfg:B0537_11200"/>
<evidence type="ECO:0000313" key="11">
    <source>
        <dbReference type="Proteomes" id="UP000189464"/>
    </source>
</evidence>
<dbReference type="InterPro" id="IPR002559">
    <property type="entry name" value="Transposase_11"/>
</dbReference>
<evidence type="ECO:0000313" key="8">
    <source>
        <dbReference type="EMBL" id="AQS59595.1"/>
    </source>
</evidence>
<dbReference type="EMBL" id="CP019698">
    <property type="protein sequence ID" value="AQS59654.1"/>
    <property type="molecule type" value="Genomic_DNA"/>
</dbReference>
<dbReference type="KEGG" id="dfg:B0537_03460"/>
<feature type="domain" description="Transposase InsH N-terminal" evidence="2">
    <location>
        <begin position="30"/>
        <end position="105"/>
    </location>
</feature>
<gene>
    <name evidence="3" type="ORF">B0537_03460</name>
    <name evidence="4" type="ORF">B0537_05005</name>
    <name evidence="5" type="ORF">B0537_05735</name>
    <name evidence="6" type="ORF">B0537_09355</name>
    <name evidence="7" type="ORF">B0537_11005</name>
    <name evidence="8" type="ORF">B0537_11200</name>
    <name evidence="9" type="ORF">B0537_11525</name>
    <name evidence="10" type="ORF">B0537_14290</name>
</gene>
<dbReference type="PANTHER" id="PTHR33408">
    <property type="entry name" value="TRANSPOSASE"/>
    <property type="match status" value="1"/>
</dbReference>
<evidence type="ECO:0000313" key="4">
    <source>
        <dbReference type="EMBL" id="AQS58499.1"/>
    </source>
</evidence>